<evidence type="ECO:0000256" key="1">
    <source>
        <dbReference type="ARBA" id="ARBA00005254"/>
    </source>
</evidence>
<dbReference type="SUPFAM" id="SSF52096">
    <property type="entry name" value="ClpP/crotonase"/>
    <property type="match status" value="1"/>
</dbReference>
<dbReference type="PROSITE" id="PS00166">
    <property type="entry name" value="ENOYL_COA_HYDRATASE"/>
    <property type="match status" value="1"/>
</dbReference>
<dbReference type="Pfam" id="PF00378">
    <property type="entry name" value="ECH_1"/>
    <property type="match status" value="1"/>
</dbReference>
<comment type="caution">
    <text evidence="4">The sequence shown here is derived from an EMBL/GenBank/DDBJ whole genome shotgun (WGS) entry which is preliminary data.</text>
</comment>
<protein>
    <submittedName>
        <fullName evidence="4">Enoyl-CoA hydratase</fullName>
    </submittedName>
</protein>
<sequence>MALRRCTGLAARRFSAAPAASAAQYDNVLTEVRGSVGIVTLHRPKALNALSSPLMAEVNEVTAAWDADPSIGCIVLTGSEKAFAAGADIKEMKDKTYPATYDENMFASWQDVAALRTPTIAAVNGYALGGGCELAMMCDIMLAGSKARFGQPEILLGTIPGAARGAGGTQRLVRAVGKSKAMAMCLTGDQIDAAEALSAGLVAAVHAPEDLVEEAVKMAAKIAGLGRPSVMMCKEAVNAAYELSLNEGNRLERRLFLSTFATADQKEGMAAFAEKREADFKNC</sequence>
<gene>
    <name evidence="4" type="ORF">SO694_00017351</name>
</gene>
<dbReference type="Proteomes" id="UP001363151">
    <property type="component" value="Unassembled WGS sequence"/>
</dbReference>
<evidence type="ECO:0000313" key="5">
    <source>
        <dbReference type="Proteomes" id="UP001363151"/>
    </source>
</evidence>
<proteinExistence type="inferred from homology"/>
<evidence type="ECO:0000256" key="3">
    <source>
        <dbReference type="RuleBase" id="RU003707"/>
    </source>
</evidence>
<dbReference type="InterPro" id="IPR014748">
    <property type="entry name" value="Enoyl-CoA_hydra_C"/>
</dbReference>
<evidence type="ECO:0000256" key="2">
    <source>
        <dbReference type="ARBA" id="ARBA00023239"/>
    </source>
</evidence>
<dbReference type="InterPro" id="IPR001753">
    <property type="entry name" value="Enoyl-CoA_hydra/iso"/>
</dbReference>
<keyword evidence="5" id="KW-1185">Reference proteome</keyword>
<dbReference type="Gene3D" id="3.90.226.10">
    <property type="entry name" value="2-enoyl-CoA Hydratase, Chain A, domain 1"/>
    <property type="match status" value="1"/>
</dbReference>
<dbReference type="InterPro" id="IPR018376">
    <property type="entry name" value="Enoyl-CoA_hyd/isom_CS"/>
</dbReference>
<dbReference type="InterPro" id="IPR029045">
    <property type="entry name" value="ClpP/crotonase-like_dom_sf"/>
</dbReference>
<evidence type="ECO:0000313" key="4">
    <source>
        <dbReference type="EMBL" id="KAK7242524.1"/>
    </source>
</evidence>
<dbReference type="PANTHER" id="PTHR11941">
    <property type="entry name" value="ENOYL-COA HYDRATASE-RELATED"/>
    <property type="match status" value="1"/>
</dbReference>
<dbReference type="PANTHER" id="PTHR11941:SF54">
    <property type="entry name" value="ENOYL-COA HYDRATASE, MITOCHONDRIAL"/>
    <property type="match status" value="1"/>
</dbReference>
<reference evidence="4 5" key="1">
    <citation type="submission" date="2024-03" db="EMBL/GenBank/DDBJ databases">
        <title>Aureococcus anophagefferens CCMP1851 and Kratosvirus quantuckense: Draft genome of a second virus-susceptible host strain in the model system.</title>
        <authorList>
            <person name="Chase E."/>
            <person name="Truchon A.R."/>
            <person name="Schepens W."/>
            <person name="Wilhelm S.W."/>
        </authorList>
    </citation>
    <scope>NUCLEOTIDE SEQUENCE [LARGE SCALE GENOMIC DNA]</scope>
    <source>
        <strain evidence="4 5">CCMP1851</strain>
    </source>
</reference>
<name>A0ABR1G1J8_AURAN</name>
<accession>A0ABR1G1J8</accession>
<dbReference type="EMBL" id="JBBJCI010000142">
    <property type="protein sequence ID" value="KAK7242524.1"/>
    <property type="molecule type" value="Genomic_DNA"/>
</dbReference>
<keyword evidence="2" id="KW-0456">Lyase</keyword>
<organism evidence="4 5">
    <name type="scientific">Aureococcus anophagefferens</name>
    <name type="common">Harmful bloom alga</name>
    <dbReference type="NCBI Taxonomy" id="44056"/>
    <lineage>
        <taxon>Eukaryota</taxon>
        <taxon>Sar</taxon>
        <taxon>Stramenopiles</taxon>
        <taxon>Ochrophyta</taxon>
        <taxon>Pelagophyceae</taxon>
        <taxon>Pelagomonadales</taxon>
        <taxon>Pelagomonadaceae</taxon>
        <taxon>Aureococcus</taxon>
    </lineage>
</organism>
<dbReference type="CDD" id="cd06558">
    <property type="entry name" value="crotonase-like"/>
    <property type="match status" value="1"/>
</dbReference>
<dbReference type="Gene3D" id="1.10.12.10">
    <property type="entry name" value="Lyase 2-enoyl-coa Hydratase, Chain A, domain 2"/>
    <property type="match status" value="1"/>
</dbReference>
<comment type="similarity">
    <text evidence="1 3">Belongs to the enoyl-CoA hydratase/isomerase family.</text>
</comment>